<dbReference type="EMBL" id="JAWQEG010001427">
    <property type="protein sequence ID" value="KAK3879596.1"/>
    <property type="molecule type" value="Genomic_DNA"/>
</dbReference>
<accession>A0AAE1FTL8</accession>
<proteinExistence type="predicted"/>
<protein>
    <submittedName>
        <fullName evidence="1">Uncharacterized protein</fullName>
    </submittedName>
</protein>
<sequence>MYDYTSSPLAFHTCIQKDLHVNKRNVSWIFVGDSNTRNIFLDILTTISGPHLKFMLTETKTKWRNCSNINITYAIRGYSIHETIVAKDDHINFTLTFHWDSFLRRLPSMIDDWLKIPKQIPSLIILGCAQHWIRESQLIYRKNGPQAAVVGYRQHLLKLRPSLVRLAASTRVVFKLVDHLWLTMVRENKDALHDVWNYALFNEVAVNVLTGTGVVMWTSSLPLSYLYALECVRHPERRTLPTYEWNCRDSGHVGFIMVHQYTNMVLNDYCNRFRDLEKEDCL</sequence>
<name>A0AAE1FTL8_PETCI</name>
<evidence type="ECO:0000313" key="2">
    <source>
        <dbReference type="Proteomes" id="UP001286313"/>
    </source>
</evidence>
<organism evidence="1 2">
    <name type="scientific">Petrolisthes cinctipes</name>
    <name type="common">Flat porcelain crab</name>
    <dbReference type="NCBI Taxonomy" id="88211"/>
    <lineage>
        <taxon>Eukaryota</taxon>
        <taxon>Metazoa</taxon>
        <taxon>Ecdysozoa</taxon>
        <taxon>Arthropoda</taxon>
        <taxon>Crustacea</taxon>
        <taxon>Multicrustacea</taxon>
        <taxon>Malacostraca</taxon>
        <taxon>Eumalacostraca</taxon>
        <taxon>Eucarida</taxon>
        <taxon>Decapoda</taxon>
        <taxon>Pleocyemata</taxon>
        <taxon>Anomura</taxon>
        <taxon>Galatheoidea</taxon>
        <taxon>Porcellanidae</taxon>
        <taxon>Petrolisthes</taxon>
    </lineage>
</organism>
<comment type="caution">
    <text evidence="1">The sequence shown here is derived from an EMBL/GenBank/DDBJ whole genome shotgun (WGS) entry which is preliminary data.</text>
</comment>
<keyword evidence="2" id="KW-1185">Reference proteome</keyword>
<dbReference type="AlphaFoldDB" id="A0AAE1FTL8"/>
<dbReference type="Proteomes" id="UP001286313">
    <property type="component" value="Unassembled WGS sequence"/>
</dbReference>
<reference evidence="1" key="1">
    <citation type="submission" date="2023-10" db="EMBL/GenBank/DDBJ databases">
        <title>Genome assemblies of two species of porcelain crab, Petrolisthes cinctipes and Petrolisthes manimaculis (Anomura: Porcellanidae).</title>
        <authorList>
            <person name="Angst P."/>
        </authorList>
    </citation>
    <scope>NUCLEOTIDE SEQUENCE</scope>
    <source>
        <strain evidence="1">PB745_01</strain>
        <tissue evidence="1">Gill</tissue>
    </source>
</reference>
<evidence type="ECO:0000313" key="1">
    <source>
        <dbReference type="EMBL" id="KAK3879596.1"/>
    </source>
</evidence>
<gene>
    <name evidence="1" type="ORF">Pcinc_015846</name>
</gene>